<dbReference type="PROSITE" id="PS50103">
    <property type="entry name" value="ZF_C3H1"/>
    <property type="match status" value="1"/>
</dbReference>
<dbReference type="Proteomes" id="UP000777784">
    <property type="component" value="Unassembled WGS sequence"/>
</dbReference>
<dbReference type="InterPro" id="IPR000571">
    <property type="entry name" value="Znf_CCCH"/>
</dbReference>
<dbReference type="EMBL" id="JAHJDP010000031">
    <property type="protein sequence ID" value="MBU2690446.1"/>
    <property type="molecule type" value="Genomic_DNA"/>
</dbReference>
<evidence type="ECO:0000313" key="3">
    <source>
        <dbReference type="EMBL" id="MBU2690446.1"/>
    </source>
</evidence>
<evidence type="ECO:0000259" key="2">
    <source>
        <dbReference type="PROSITE" id="PS50103"/>
    </source>
</evidence>
<dbReference type="GO" id="GO:0046872">
    <property type="term" value="F:metal ion binding"/>
    <property type="evidence" value="ECO:0007669"/>
    <property type="project" value="InterPro"/>
</dbReference>
<feature type="chain" id="PRO_5036679103" description="C3H1-type domain-containing protein" evidence="1">
    <location>
        <begin position="21"/>
        <end position="258"/>
    </location>
</feature>
<feature type="domain" description="C3H1-type" evidence="2">
    <location>
        <begin position="198"/>
        <end position="222"/>
    </location>
</feature>
<evidence type="ECO:0000256" key="1">
    <source>
        <dbReference type="SAM" id="SignalP"/>
    </source>
</evidence>
<feature type="signal peptide" evidence="1">
    <location>
        <begin position="1"/>
        <end position="20"/>
    </location>
</feature>
<evidence type="ECO:0000313" key="4">
    <source>
        <dbReference type="Proteomes" id="UP000777784"/>
    </source>
</evidence>
<accession>A0A948W6A9</accession>
<name>A0A948W6A9_UNCEI</name>
<proteinExistence type="predicted"/>
<reference evidence="3" key="1">
    <citation type="submission" date="2021-05" db="EMBL/GenBank/DDBJ databases">
        <title>Energy efficiency and biological interactions define the core microbiome of deep oligotrophic groundwater.</title>
        <authorList>
            <person name="Mehrshad M."/>
            <person name="Lopez-Fernandez M."/>
            <person name="Bell E."/>
            <person name="Bernier-Latmani R."/>
            <person name="Bertilsson S."/>
            <person name="Dopson M."/>
        </authorList>
    </citation>
    <scope>NUCLEOTIDE SEQUENCE</scope>
    <source>
        <strain evidence="3">Modern_marine.mb.64</strain>
    </source>
</reference>
<organism evidence="3 4">
    <name type="scientific">Eiseniibacteriota bacterium</name>
    <dbReference type="NCBI Taxonomy" id="2212470"/>
    <lineage>
        <taxon>Bacteria</taxon>
        <taxon>Candidatus Eiseniibacteriota</taxon>
    </lineage>
</organism>
<sequence length="258" mass="27385">MKLLSYLLVCTVLTMGSAHAGSNAGVVLAVHGNQGEPWYPPDPCEQIEVPEDCIDLIPSAIPDPLIDVYWYLILVVSPRGNATNFNMVTFGLGDYTPSETYIGYFGSCKPGALEAPTAGWPAPGTGTAVAWTPDCSYGQMVPVYYFGIYVYAAAGEIPLVDHPLNHAAVADCSEPATLDLIEGFGAMGYGGAPGWNPECPPWNPEYGACCFGSTCLLLHSSECLEGGGDWFGGSCEPNPCQPTPRKLTTWGGVKSIYQ</sequence>
<comment type="caution">
    <text evidence="3">The sequence shown here is derived from an EMBL/GenBank/DDBJ whole genome shotgun (WGS) entry which is preliminary data.</text>
</comment>
<keyword evidence="1" id="KW-0732">Signal</keyword>
<gene>
    <name evidence="3" type="ORF">KJ970_05915</name>
</gene>
<protein>
    <recommendedName>
        <fullName evidence="2">C3H1-type domain-containing protein</fullName>
    </recommendedName>
</protein>
<dbReference type="AlphaFoldDB" id="A0A948W6A9"/>